<dbReference type="AlphaFoldDB" id="A0A2M7Z6I7"/>
<comment type="caution">
    <text evidence="1">The sequence shown here is derived from an EMBL/GenBank/DDBJ whole genome shotgun (WGS) entry which is preliminary data.</text>
</comment>
<feature type="non-terminal residue" evidence="1">
    <location>
        <position position="1"/>
    </location>
</feature>
<name>A0A2M7Z6I7_9BACT</name>
<accession>A0A2M7Z6I7</accession>
<dbReference type="EMBL" id="PFVJ01000053">
    <property type="protein sequence ID" value="PJA89763.1"/>
    <property type="molecule type" value="Genomic_DNA"/>
</dbReference>
<reference evidence="2" key="1">
    <citation type="submission" date="2017-09" db="EMBL/GenBank/DDBJ databases">
        <title>Depth-based differentiation of microbial function through sediment-hosted aquifers and enrichment of novel symbionts in the deep terrestrial subsurface.</title>
        <authorList>
            <person name="Probst A.J."/>
            <person name="Ladd B."/>
            <person name="Jarett J.K."/>
            <person name="Geller-Mcgrath D.E."/>
            <person name="Sieber C.M.K."/>
            <person name="Emerson J.B."/>
            <person name="Anantharaman K."/>
            <person name="Thomas B.C."/>
            <person name="Malmstrom R."/>
            <person name="Stieglmeier M."/>
            <person name="Klingl A."/>
            <person name="Woyke T."/>
            <person name="Ryan C.M."/>
            <person name="Banfield J.F."/>
        </authorList>
    </citation>
    <scope>NUCLEOTIDE SEQUENCE [LARGE SCALE GENOMIC DNA]</scope>
</reference>
<protein>
    <submittedName>
        <fullName evidence="1">Uncharacterized protein</fullName>
    </submittedName>
</protein>
<evidence type="ECO:0000313" key="1">
    <source>
        <dbReference type="EMBL" id="PJA89763.1"/>
    </source>
</evidence>
<gene>
    <name evidence="1" type="ORF">CO137_02530</name>
</gene>
<evidence type="ECO:0000313" key="2">
    <source>
        <dbReference type="Proteomes" id="UP000230843"/>
    </source>
</evidence>
<proteinExistence type="predicted"/>
<organism evidence="1 2">
    <name type="scientific">Candidatus Magasanikbacteria bacterium CG_4_9_14_3_um_filter_32_9</name>
    <dbReference type="NCBI Taxonomy" id="1974644"/>
    <lineage>
        <taxon>Bacteria</taxon>
        <taxon>Candidatus Magasanikiibacteriota</taxon>
    </lineage>
</organism>
<sequence length="62" mass="7208">FLLYLDAVKAWQTSPFYKNHQEVLLVAVNNSQKIEDVLNSGKYQISLEDFFAVNKISKKVKF</sequence>
<dbReference type="Proteomes" id="UP000230843">
    <property type="component" value="Unassembled WGS sequence"/>
</dbReference>